<comment type="caution">
    <text evidence="1">The sequence shown here is derived from an EMBL/GenBank/DDBJ whole genome shotgun (WGS) entry which is preliminary data.</text>
</comment>
<gene>
    <name evidence="1" type="ORF">EXN61_11395</name>
</gene>
<name>A0A546XYL1_AGRTU</name>
<evidence type="ECO:0000313" key="2">
    <source>
        <dbReference type="Proteomes" id="UP000317023"/>
    </source>
</evidence>
<dbReference type="AlphaFoldDB" id="A0A546XYL1"/>
<evidence type="ECO:0000313" key="1">
    <source>
        <dbReference type="EMBL" id="TRB05832.1"/>
    </source>
</evidence>
<dbReference type="Proteomes" id="UP000317023">
    <property type="component" value="Unassembled WGS sequence"/>
</dbReference>
<sequence>MAKARDPIEEIIEVMANMQAANNTALIALAKTLEDAGTMKVKDYKKALRHAAEDLAHNGALGPSALLEDLAEMMKHDEVKKQ</sequence>
<proteinExistence type="predicted"/>
<reference evidence="1 2" key="1">
    <citation type="journal article" date="2019" name="Appl. Microbiol. Biotechnol.">
        <title>Differential efficiency of wild type rhizogenic strains for rol gene transformation of plants.</title>
        <authorList>
            <person name="Desmet S."/>
            <person name="De Keyser E."/>
            <person name="Van Vaerenbergh J."/>
            <person name="Baeyen S."/>
            <person name="Van Huylenbroeck J."/>
            <person name="Geelen D."/>
            <person name="Dhooghe E."/>
        </authorList>
    </citation>
    <scope>NUCLEOTIDE SEQUENCE [LARGE SCALE GENOMIC DNA]</scope>
    <source>
        <strain evidence="1 2">MAFF210266</strain>
    </source>
</reference>
<organism evidence="1 2">
    <name type="scientific">Agrobacterium tumefaciens</name>
    <dbReference type="NCBI Taxonomy" id="358"/>
    <lineage>
        <taxon>Bacteria</taxon>
        <taxon>Pseudomonadati</taxon>
        <taxon>Pseudomonadota</taxon>
        <taxon>Alphaproteobacteria</taxon>
        <taxon>Hyphomicrobiales</taxon>
        <taxon>Rhizobiaceae</taxon>
        <taxon>Rhizobium/Agrobacterium group</taxon>
        <taxon>Agrobacterium</taxon>
        <taxon>Agrobacterium tumefaciens complex</taxon>
    </lineage>
</organism>
<dbReference type="EMBL" id="SGOE01000003">
    <property type="protein sequence ID" value="TRB05832.1"/>
    <property type="molecule type" value="Genomic_DNA"/>
</dbReference>
<protein>
    <submittedName>
        <fullName evidence="1">Uncharacterized protein</fullName>
    </submittedName>
</protein>
<dbReference type="RefSeq" id="WP_142856749.1">
    <property type="nucleotide sequence ID" value="NZ_SGOE01000003.1"/>
</dbReference>
<accession>A0A546XYL1</accession>